<dbReference type="EMBL" id="BT055347">
    <property type="protein sequence ID" value="ACL53954.1"/>
    <property type="molecule type" value="mRNA"/>
</dbReference>
<accession>B8A1A5</accession>
<proteinExistence type="evidence at transcript level"/>
<feature type="region of interest" description="Disordered" evidence="1">
    <location>
        <begin position="423"/>
        <end position="443"/>
    </location>
</feature>
<name>B8A1A5_MAIZE</name>
<evidence type="ECO:0000313" key="2">
    <source>
        <dbReference type="EMBL" id="ACL53954.1"/>
    </source>
</evidence>
<dbReference type="AlphaFoldDB" id="B8A1A5"/>
<organism evidence="2">
    <name type="scientific">Zea mays</name>
    <name type="common">Maize</name>
    <dbReference type="NCBI Taxonomy" id="4577"/>
    <lineage>
        <taxon>Eukaryota</taxon>
        <taxon>Viridiplantae</taxon>
        <taxon>Streptophyta</taxon>
        <taxon>Embryophyta</taxon>
        <taxon>Tracheophyta</taxon>
        <taxon>Spermatophyta</taxon>
        <taxon>Magnoliopsida</taxon>
        <taxon>Liliopsida</taxon>
        <taxon>Poales</taxon>
        <taxon>Poaceae</taxon>
        <taxon>PACMAD clade</taxon>
        <taxon>Panicoideae</taxon>
        <taxon>Andropogonodae</taxon>
        <taxon>Andropogoneae</taxon>
        <taxon>Tripsacinae</taxon>
        <taxon>Zea</taxon>
    </lineage>
</organism>
<reference evidence="2" key="1">
    <citation type="journal article" date="2009" name="PLoS Genet.">
        <title>Sequencing, mapping, and analysis of 27,455 maize full-length cDNAs.</title>
        <authorList>
            <person name="Soderlund C."/>
            <person name="Descour A."/>
            <person name="Kudrna D."/>
            <person name="Bomhoff M."/>
            <person name="Boyd L."/>
            <person name="Currie J."/>
            <person name="Angelova A."/>
            <person name="Collura K."/>
            <person name="Wissotski M."/>
            <person name="Ashley E."/>
            <person name="Morrow D."/>
            <person name="Fernandes J."/>
            <person name="Walbot V."/>
            <person name="Yu Y."/>
        </authorList>
    </citation>
    <scope>NUCLEOTIDE SEQUENCE</scope>
    <source>
        <strain evidence="2">B73</strain>
    </source>
</reference>
<protein>
    <submittedName>
        <fullName evidence="2">Uncharacterized protein</fullName>
    </submittedName>
</protein>
<reference evidence="2" key="2">
    <citation type="submission" date="2012-06" db="EMBL/GenBank/DDBJ databases">
        <authorList>
            <person name="Yu Y."/>
            <person name="Currie J."/>
            <person name="Lomeli R."/>
            <person name="Angelova A."/>
            <person name="Collura K."/>
            <person name="Wissotski M."/>
            <person name="Campos D."/>
            <person name="Kudrna D."/>
            <person name="Golser W."/>
            <person name="Ashely E."/>
            <person name="Descour A."/>
            <person name="Fernandes J."/>
            <person name="Soderlund C."/>
            <person name="Walbot V."/>
        </authorList>
    </citation>
    <scope>NUCLEOTIDE SEQUENCE</scope>
    <source>
        <strain evidence="2">B73</strain>
    </source>
</reference>
<sequence>MEYAHAWWSCIISLVPGDDMHASSLLFYSAEASHVCLHVEPGGNLHPQRRVALGEEVYPDGPELLADLWVSERVGESPHESVLSVGVPGAVPLPWLLEVVGLAYGCLLPPPRDRPGRQWRGRRRLPQRRVPGRVVVHLLVPVHEVHGAVVVVVVVRAARRVDGQHQVVGTQPVALRVGVGEHPALQHLVVRVVDPWHHQPRAERQLLVLVEEVVHVPVQHQPPHGAERQQVLRPRLGVVQRVEVVLLLRVRLHHLHVQRPLREAPRRDGVVQVLRRVAVVPSPDQRRLLVRQDAPHAARRLPVELDVLRLPRRAHERVRVHAEPFHVAVVGRHAHVVEEEEEGVQALGEVRQEVEHPPVLLHVRPRVGLERVDHVGELDAVADEEDGEVVAQQVPVALAGVELHGEPARVADRLRGPPLVDHRREAHDHGRPHAGRAQEVGARQRRHVVGALEEALGGGPARVHHALRDALAREVRHLLDQVVVLQQDGTARPHSQRLVVVPHRSARVRRRHRRVVAAGRTELGRIHCDSAS</sequence>
<evidence type="ECO:0000256" key="1">
    <source>
        <dbReference type="SAM" id="MobiDB-lite"/>
    </source>
</evidence>